<gene>
    <name evidence="2" type="ORF">C4B60_10615</name>
</gene>
<dbReference type="EMBL" id="PREZ01000004">
    <property type="protein sequence ID" value="PPA70039.1"/>
    <property type="molecule type" value="Genomic_DNA"/>
</dbReference>
<comment type="caution">
    <text evidence="2">The sequence shown here is derived from an EMBL/GenBank/DDBJ whole genome shotgun (WGS) entry which is preliminary data.</text>
</comment>
<evidence type="ECO:0000313" key="3">
    <source>
        <dbReference type="Proteomes" id="UP000239047"/>
    </source>
</evidence>
<dbReference type="Pfam" id="PF09124">
    <property type="entry name" value="Endonuc-dimeris"/>
    <property type="match status" value="1"/>
</dbReference>
<sequence length="95" mass="10696">MINIVGPKGQRMRVTERAYNELYKDKGYKSVSDKPTVKEVQQAEVEAEEAADYSAQTEAALKRVKNEKLSAFLDEKGVEYQEDATKKDLIALIKG</sequence>
<reference evidence="2 3" key="1">
    <citation type="submission" date="2018-02" db="EMBL/GenBank/DDBJ databases">
        <title>Jeotgalibacillus proteolyticum sp. nov. a protease producing bacterium isolated from ocean sediments of Laizhou Bay.</title>
        <authorList>
            <person name="Li Y."/>
        </authorList>
    </citation>
    <scope>NUCLEOTIDE SEQUENCE [LARGE SCALE GENOMIC DNA]</scope>
    <source>
        <strain evidence="2 3">22-7</strain>
    </source>
</reference>
<feature type="domain" description="T4 recombination endonuclease VII dimerisation" evidence="1">
    <location>
        <begin position="63"/>
        <end position="92"/>
    </location>
</feature>
<keyword evidence="3" id="KW-1185">Reference proteome</keyword>
<name>A0A2S5GAK7_9BACL</name>
<evidence type="ECO:0000259" key="1">
    <source>
        <dbReference type="Pfam" id="PF09124"/>
    </source>
</evidence>
<evidence type="ECO:0000313" key="2">
    <source>
        <dbReference type="EMBL" id="PPA70039.1"/>
    </source>
</evidence>
<accession>A0A2S5GAK7</accession>
<organism evidence="2 3">
    <name type="scientific">Jeotgalibacillus proteolyticus</name>
    <dbReference type="NCBI Taxonomy" id="2082395"/>
    <lineage>
        <taxon>Bacteria</taxon>
        <taxon>Bacillati</taxon>
        <taxon>Bacillota</taxon>
        <taxon>Bacilli</taxon>
        <taxon>Bacillales</taxon>
        <taxon>Caryophanaceae</taxon>
        <taxon>Jeotgalibacillus</taxon>
    </lineage>
</organism>
<dbReference type="InterPro" id="IPR036361">
    <property type="entry name" value="SAP_dom_sf"/>
</dbReference>
<dbReference type="RefSeq" id="WP_104057989.1">
    <property type="nucleotide sequence ID" value="NZ_PREZ01000004.1"/>
</dbReference>
<dbReference type="Gene3D" id="1.10.720.30">
    <property type="entry name" value="SAP domain"/>
    <property type="match status" value="1"/>
</dbReference>
<dbReference type="Proteomes" id="UP000239047">
    <property type="component" value="Unassembled WGS sequence"/>
</dbReference>
<proteinExistence type="predicted"/>
<dbReference type="InterPro" id="IPR015208">
    <property type="entry name" value="T4_recomb_endonuclease_dimer"/>
</dbReference>
<protein>
    <recommendedName>
        <fullName evidence="1">T4 recombination endonuclease VII dimerisation domain-containing protein</fullName>
    </recommendedName>
</protein>
<dbReference type="AlphaFoldDB" id="A0A2S5GAK7"/>
<dbReference type="OrthoDB" id="2454566at2"/>